<dbReference type="InterPro" id="IPR002022">
    <property type="entry name" value="Pec_lyase"/>
</dbReference>
<dbReference type="InterPro" id="IPR011050">
    <property type="entry name" value="Pectin_lyase_fold/virulence"/>
</dbReference>
<feature type="signal peptide" evidence="14">
    <location>
        <begin position="1"/>
        <end position="19"/>
    </location>
</feature>
<evidence type="ECO:0000256" key="12">
    <source>
        <dbReference type="PROSITE-ProRule" id="PRU10040"/>
    </source>
</evidence>
<keyword evidence="8" id="KW-0378">Hydrolase</keyword>
<accession>A0A484FUR7</accession>
<dbReference type="OrthoDB" id="2019149at2759"/>
<evidence type="ECO:0000256" key="11">
    <source>
        <dbReference type="ARBA" id="ARBA00047928"/>
    </source>
</evidence>
<keyword evidence="10 13" id="KW-0456">Lyase</keyword>
<evidence type="ECO:0000256" key="2">
    <source>
        <dbReference type="ARBA" id="ARBA00005184"/>
    </source>
</evidence>
<comment type="similarity">
    <text evidence="4 13">Belongs to the polysaccharide lyase 1 family.</text>
</comment>
<dbReference type="GO" id="GO:0016829">
    <property type="term" value="F:lyase activity"/>
    <property type="evidence" value="ECO:0007669"/>
    <property type="project" value="UniProtKB-KW"/>
</dbReference>
<dbReference type="SMART" id="SM00656">
    <property type="entry name" value="Amb_all"/>
    <property type="match status" value="1"/>
</dbReference>
<dbReference type="Gene3D" id="2.160.20.10">
    <property type="entry name" value="Single-stranded right-handed beta-helix, Pectin lyase-like"/>
    <property type="match status" value="2"/>
</dbReference>
<dbReference type="GO" id="GO:0042545">
    <property type="term" value="P:cell wall modification"/>
    <property type="evidence" value="ECO:0007669"/>
    <property type="project" value="InterPro"/>
</dbReference>
<keyword evidence="13" id="KW-0624">Polysaccharide degradation</keyword>
<dbReference type="Proteomes" id="UP000014480">
    <property type="component" value="Unassembled WGS sequence"/>
</dbReference>
<evidence type="ECO:0000313" key="16">
    <source>
        <dbReference type="EMBL" id="TDZ21870.1"/>
    </source>
</evidence>
<evidence type="ECO:0000259" key="15">
    <source>
        <dbReference type="SMART" id="SM00656"/>
    </source>
</evidence>
<keyword evidence="13" id="KW-0119">Carbohydrate metabolism</keyword>
<evidence type="ECO:0000256" key="1">
    <source>
        <dbReference type="ARBA" id="ARBA00004613"/>
    </source>
</evidence>
<name>A0A484FUR7_COLOR</name>
<dbReference type="GO" id="GO:0005576">
    <property type="term" value="C:extracellular region"/>
    <property type="evidence" value="ECO:0007669"/>
    <property type="project" value="UniProtKB-SubCell"/>
</dbReference>
<evidence type="ECO:0000256" key="4">
    <source>
        <dbReference type="ARBA" id="ARBA00010980"/>
    </source>
</evidence>
<feature type="active site" evidence="12">
    <location>
        <position position="479"/>
    </location>
</feature>
<gene>
    <name evidence="16" type="primary">pme1-2</name>
    <name evidence="16" type="ORF">Cob_v004826</name>
</gene>
<dbReference type="GO" id="GO:0030599">
    <property type="term" value="F:pectinesterase activity"/>
    <property type="evidence" value="ECO:0007669"/>
    <property type="project" value="UniProtKB-EC"/>
</dbReference>
<dbReference type="InterPro" id="IPR012334">
    <property type="entry name" value="Pectin_lyas_fold"/>
</dbReference>
<evidence type="ECO:0000256" key="14">
    <source>
        <dbReference type="SAM" id="SignalP"/>
    </source>
</evidence>
<reference evidence="17" key="1">
    <citation type="journal article" date="2013" name="New Phytol.">
        <title>Comparative genomic and transcriptomic analyses reveal the hemibiotrophic stage shift of Colletotrichum fungi.</title>
        <authorList>
            <person name="Gan P."/>
            <person name="Ikeda K."/>
            <person name="Irieda H."/>
            <person name="Narusaka M."/>
            <person name="O'Connell R.J."/>
            <person name="Narusaka Y."/>
            <person name="Takano Y."/>
            <person name="Kubo Y."/>
            <person name="Shirasu K."/>
        </authorList>
    </citation>
    <scope>NUCLEOTIDE SEQUENCE [LARGE SCALE GENOMIC DNA]</scope>
    <source>
        <strain evidence="17">104-T / ATCC 96160 / CBS 514.97 / LARS 414 / MAFF 240422</strain>
    </source>
</reference>
<dbReference type="SUPFAM" id="SSF51126">
    <property type="entry name" value="Pectin lyase-like"/>
    <property type="match status" value="2"/>
</dbReference>
<dbReference type="EMBL" id="AMCV02000011">
    <property type="protein sequence ID" value="TDZ21870.1"/>
    <property type="molecule type" value="Genomic_DNA"/>
</dbReference>
<dbReference type="Pfam" id="PF01095">
    <property type="entry name" value="Pectinesterase"/>
    <property type="match status" value="1"/>
</dbReference>
<evidence type="ECO:0000256" key="9">
    <source>
        <dbReference type="ARBA" id="ARBA00023085"/>
    </source>
</evidence>
<comment type="caution">
    <text evidence="16">The sequence shown here is derived from an EMBL/GenBank/DDBJ whole genome shotgun (WGS) entry which is preliminary data.</text>
</comment>
<feature type="domain" description="Pectate lyase" evidence="15">
    <location>
        <begin position="47"/>
        <end position="257"/>
    </location>
</feature>
<evidence type="ECO:0000256" key="13">
    <source>
        <dbReference type="RuleBase" id="RU361173"/>
    </source>
</evidence>
<comment type="pathway">
    <text evidence="2">Glycan metabolism; pectin degradation; 2-dehydro-3-deoxy-D-gluconate from pectin: step 1/5.</text>
</comment>
<comment type="similarity">
    <text evidence="3">Belongs to the pectinesterase family.</text>
</comment>
<keyword evidence="9" id="KW-0063">Aspartyl esterase</keyword>
<dbReference type="Pfam" id="PF00544">
    <property type="entry name" value="Pectate_lyase_4"/>
    <property type="match status" value="1"/>
</dbReference>
<proteinExistence type="inferred from homology"/>
<dbReference type="InterPro" id="IPR033131">
    <property type="entry name" value="Pectinesterase_Asp_AS"/>
</dbReference>
<evidence type="ECO:0000256" key="5">
    <source>
        <dbReference type="ARBA" id="ARBA00013229"/>
    </source>
</evidence>
<sequence length="623" mass="66319">MKINTAVVILLQLACSTYGTVLERQASGCLASAPGFASLNGGTTGGAGGTQVTVTTQADLEKYASASGKYVIKISGRITITPYGKEIKVASDKTVIGIGATGELYQGGLGLNGAKNVIIRNLKIGNTNLNDGVENDRDGVQADTVSNIWIDHALFENGGDGLLDLRKDTTYFTVSNTIFRNHDKNFGIGWTENVTARGTINHNWFDKTNQRNPSADNLAQVHLYNNYLYGITSYGHYARGSTNARVENVFFENSKNPLTRDAGAVLYASGNTYKSCTGTIAANSGTTFTPGYSYSLTPTADVPAYVKANAGPKASVFSHVTPSGSIVVAKSGGQYTSLQAAINSISTSSTSTATIFIQPGTYSGQVSIPSLKGKLVIYAYTTNDQDYTKNQVTLTNTLSAAAAGSNDLSATLRVATNYFSLYNVNLVNGYGKGSQALAVSANGQYQGYYGCSFVGYQDTVYTNKPHQVYKNSYVEGATDFIFGNDGNAWFEKVTIAINGPGYITASGRDSADAYWYVVNNSKVLAKPGAGVAKESTVLGRPWREYARTVFQNTDLGNVVKPVGWSAWGTNPTANVYYAEYGNTGTGASGTRVSWAKKLSAPVTIDAILPGYTSWVDLTYWNAS</sequence>
<evidence type="ECO:0000256" key="6">
    <source>
        <dbReference type="ARBA" id="ARBA00022525"/>
    </source>
</evidence>
<dbReference type="UniPathway" id="UPA00545">
    <property type="reaction ID" value="UER00823"/>
</dbReference>
<dbReference type="FunFam" id="2.160.20.10:FF:000014">
    <property type="entry name" value="Pectinesterase"/>
    <property type="match status" value="1"/>
</dbReference>
<evidence type="ECO:0000256" key="3">
    <source>
        <dbReference type="ARBA" id="ARBA00008891"/>
    </source>
</evidence>
<evidence type="ECO:0000256" key="7">
    <source>
        <dbReference type="ARBA" id="ARBA00022729"/>
    </source>
</evidence>
<feature type="chain" id="PRO_5019744772" description="pectinesterase" evidence="14">
    <location>
        <begin position="20"/>
        <end position="623"/>
    </location>
</feature>
<evidence type="ECO:0000256" key="8">
    <source>
        <dbReference type="ARBA" id="ARBA00022801"/>
    </source>
</evidence>
<dbReference type="PROSITE" id="PS00503">
    <property type="entry name" value="PECTINESTERASE_2"/>
    <property type="match status" value="1"/>
</dbReference>
<organism evidence="16 17">
    <name type="scientific">Colletotrichum orbiculare (strain 104-T / ATCC 96160 / CBS 514.97 / LARS 414 / MAFF 240422)</name>
    <name type="common">Cucumber anthracnose fungus</name>
    <name type="synonym">Colletotrichum lagenarium</name>
    <dbReference type="NCBI Taxonomy" id="1213857"/>
    <lineage>
        <taxon>Eukaryota</taxon>
        <taxon>Fungi</taxon>
        <taxon>Dikarya</taxon>
        <taxon>Ascomycota</taxon>
        <taxon>Pezizomycotina</taxon>
        <taxon>Sordariomycetes</taxon>
        <taxon>Hypocreomycetidae</taxon>
        <taxon>Glomerellales</taxon>
        <taxon>Glomerellaceae</taxon>
        <taxon>Colletotrichum</taxon>
        <taxon>Colletotrichum orbiculare species complex</taxon>
    </lineage>
</organism>
<dbReference type="PANTHER" id="PTHR31321">
    <property type="entry name" value="ACYL-COA THIOESTER HYDROLASE YBHC-RELATED"/>
    <property type="match status" value="1"/>
</dbReference>
<reference evidence="17" key="2">
    <citation type="journal article" date="2019" name="Mol. Plant Microbe Interact.">
        <title>Genome sequence resources for four phytopathogenic fungi from the Colletotrichum orbiculare species complex.</title>
        <authorList>
            <person name="Gan P."/>
            <person name="Tsushima A."/>
            <person name="Narusaka M."/>
            <person name="Narusaka Y."/>
            <person name="Takano Y."/>
            <person name="Kubo Y."/>
            <person name="Shirasu K."/>
        </authorList>
    </citation>
    <scope>GENOME REANNOTATION</scope>
    <source>
        <strain evidence="17">104-T / ATCC 96160 / CBS 514.97 / LARS 414 / MAFF 240422</strain>
    </source>
</reference>
<keyword evidence="6 13" id="KW-0964">Secreted</keyword>
<comment type="subcellular location">
    <subcellularLocation>
        <location evidence="1 13">Secreted</location>
    </subcellularLocation>
</comment>
<dbReference type="EC" id="3.1.1.11" evidence="5"/>
<dbReference type="STRING" id="1213857.A0A484FUR7"/>
<dbReference type="PANTHER" id="PTHR31321:SF127">
    <property type="entry name" value="PECTINESTERASE"/>
    <property type="match status" value="1"/>
</dbReference>
<dbReference type="AlphaFoldDB" id="A0A484FUR7"/>
<protein>
    <recommendedName>
        <fullName evidence="5">pectinesterase</fullName>
        <ecNumber evidence="5">3.1.1.11</ecNumber>
    </recommendedName>
</protein>
<keyword evidence="17" id="KW-1185">Reference proteome</keyword>
<dbReference type="InterPro" id="IPR000070">
    <property type="entry name" value="Pectinesterase_cat"/>
</dbReference>
<dbReference type="GO" id="GO:0045490">
    <property type="term" value="P:pectin catabolic process"/>
    <property type="evidence" value="ECO:0007669"/>
    <property type="project" value="UniProtKB-UniPathway"/>
</dbReference>
<evidence type="ECO:0000313" key="17">
    <source>
        <dbReference type="Proteomes" id="UP000014480"/>
    </source>
</evidence>
<keyword evidence="7 14" id="KW-0732">Signal</keyword>
<comment type="catalytic activity">
    <reaction evidence="11">
        <text>[(1-&gt;4)-alpha-D-galacturonosyl methyl ester](n) + n H2O = [(1-&gt;4)-alpha-D-galacturonosyl](n) + n methanol + n H(+)</text>
        <dbReference type="Rhea" id="RHEA:22380"/>
        <dbReference type="Rhea" id="RHEA-COMP:14570"/>
        <dbReference type="Rhea" id="RHEA-COMP:14573"/>
        <dbReference type="ChEBI" id="CHEBI:15377"/>
        <dbReference type="ChEBI" id="CHEBI:15378"/>
        <dbReference type="ChEBI" id="CHEBI:17790"/>
        <dbReference type="ChEBI" id="CHEBI:140522"/>
        <dbReference type="ChEBI" id="CHEBI:140523"/>
        <dbReference type="EC" id="3.1.1.11"/>
    </reaction>
</comment>
<evidence type="ECO:0000256" key="10">
    <source>
        <dbReference type="ARBA" id="ARBA00023239"/>
    </source>
</evidence>